<feature type="non-terminal residue" evidence="1">
    <location>
        <position position="1"/>
    </location>
</feature>
<evidence type="ECO:0000313" key="2">
    <source>
        <dbReference type="Proteomes" id="UP000285503"/>
    </source>
</evidence>
<organism evidence="1 2">
    <name type="scientific">Bacteroides xylanisolvens</name>
    <dbReference type="NCBI Taxonomy" id="371601"/>
    <lineage>
        <taxon>Bacteria</taxon>
        <taxon>Pseudomonadati</taxon>
        <taxon>Bacteroidota</taxon>
        <taxon>Bacteroidia</taxon>
        <taxon>Bacteroidales</taxon>
        <taxon>Bacteroidaceae</taxon>
        <taxon>Bacteroides</taxon>
    </lineage>
</organism>
<gene>
    <name evidence="1" type="ORF">DW075_23280</name>
</gene>
<protein>
    <submittedName>
        <fullName evidence="1">Uncharacterized protein</fullName>
    </submittedName>
</protein>
<dbReference type="AlphaFoldDB" id="A0A415FDK3"/>
<comment type="caution">
    <text evidence="1">The sequence shown here is derived from an EMBL/GenBank/DDBJ whole genome shotgun (WGS) entry which is preliminary data.</text>
</comment>
<evidence type="ECO:0000313" key="1">
    <source>
        <dbReference type="EMBL" id="RHK18530.1"/>
    </source>
</evidence>
<accession>A0A415FDK3</accession>
<proteinExistence type="predicted"/>
<name>A0A415FDK3_9BACE</name>
<dbReference type="Proteomes" id="UP000285503">
    <property type="component" value="Unassembled WGS sequence"/>
</dbReference>
<reference evidence="1 2" key="1">
    <citation type="submission" date="2018-08" db="EMBL/GenBank/DDBJ databases">
        <title>A genome reference for cultivated species of the human gut microbiota.</title>
        <authorList>
            <person name="Zou Y."/>
            <person name="Xue W."/>
            <person name="Luo G."/>
        </authorList>
    </citation>
    <scope>NUCLEOTIDE SEQUENCE [LARGE SCALE GENOMIC DNA]</scope>
    <source>
        <strain evidence="1 2">AF46-11NS</strain>
    </source>
</reference>
<sequence>RFLRFFVSLPCVFIFNYPRFGRQTVFWGECLKIQKRQLTRNELVALNFIILGISLINQPLHHFRVVMREEESFLIH</sequence>
<dbReference type="EMBL" id="QRNE01000224">
    <property type="protein sequence ID" value="RHK18530.1"/>
    <property type="molecule type" value="Genomic_DNA"/>
</dbReference>